<sequence>MPRGDGSGPRGMGPMTGRGAGFCAGFAAPGYANPVNSGCGFGRGHGSRRRFCATGWPRGAHFGALGNRAFFPSDVDEKELLTRQAKMLEEKLAEVKKRLEDFAD</sequence>
<dbReference type="AlphaFoldDB" id="A0A8J6I0U0"/>
<keyword evidence="2" id="KW-1185">Reference proteome</keyword>
<dbReference type="Pfam" id="PF17253">
    <property type="entry name" value="DUF5320"/>
    <property type="match status" value="1"/>
</dbReference>
<evidence type="ECO:0000313" key="1">
    <source>
        <dbReference type="EMBL" id="MBA2133660.1"/>
    </source>
</evidence>
<dbReference type="RefSeq" id="WP_181340129.1">
    <property type="nucleotide sequence ID" value="NZ_JAAKDE010000017.1"/>
</dbReference>
<gene>
    <name evidence="1" type="ORF">G5B42_08940</name>
</gene>
<organism evidence="1 2">
    <name type="scientific">Capillibacterium thermochitinicola</name>
    <dbReference type="NCBI Taxonomy" id="2699427"/>
    <lineage>
        <taxon>Bacteria</taxon>
        <taxon>Bacillati</taxon>
        <taxon>Bacillota</taxon>
        <taxon>Capillibacterium</taxon>
    </lineage>
</organism>
<dbReference type="EMBL" id="JAAKDE010000017">
    <property type="protein sequence ID" value="MBA2133660.1"/>
    <property type="molecule type" value="Genomic_DNA"/>
</dbReference>
<protein>
    <submittedName>
        <fullName evidence="1">DUF5320 domain-containing protein</fullName>
    </submittedName>
</protein>
<name>A0A8J6I0U0_9FIRM</name>
<comment type="caution">
    <text evidence="1">The sequence shown here is derived from an EMBL/GenBank/DDBJ whole genome shotgun (WGS) entry which is preliminary data.</text>
</comment>
<evidence type="ECO:0000313" key="2">
    <source>
        <dbReference type="Proteomes" id="UP000657177"/>
    </source>
</evidence>
<proteinExistence type="predicted"/>
<reference evidence="1" key="1">
    <citation type="submission" date="2020-06" db="EMBL/GenBank/DDBJ databases">
        <title>Novel chitinolytic bacterium.</title>
        <authorList>
            <person name="Ungkulpasvich U."/>
            <person name="Kosugi A."/>
            <person name="Uke A."/>
        </authorList>
    </citation>
    <scope>NUCLEOTIDE SEQUENCE</scope>
    <source>
        <strain evidence="1">UUS1-1</strain>
    </source>
</reference>
<dbReference type="Proteomes" id="UP000657177">
    <property type="component" value="Unassembled WGS sequence"/>
</dbReference>
<dbReference type="InterPro" id="IPR035205">
    <property type="entry name" value="DUF5320"/>
</dbReference>
<accession>A0A8J6I0U0</accession>